<reference evidence="2" key="1">
    <citation type="journal article" date="2015" name="J. Am. Chem. Soc.">
        <title>Biosynthesis of versipelostatin: identification of an enzyme-catalyzed [4+2]-cycloaddition required for macrocyclization of spirotetronate-containing polyketides.</title>
        <authorList>
            <person name="Hashimoto T."/>
            <person name="Hashimoto J."/>
            <person name="Teruya K."/>
            <person name="Hirano T."/>
            <person name="Shin-ya K."/>
            <person name="Ikeda H."/>
            <person name="Liu H."/>
            <person name="Nishiyama M."/>
            <person name="Kuzuyama T."/>
        </authorList>
    </citation>
    <scope>NUCLEOTIDE SEQUENCE</scope>
    <source>
        <strain evidence="2">4083-SVS6</strain>
    </source>
</reference>
<dbReference type="InterPro" id="IPR045701">
    <property type="entry name" value="DUF6059"/>
</dbReference>
<accession>A0A0B6VLR8</accession>
<sequence>MRRSLASLAGRGLRFLITMMVPLGKIWCYIPDPPQELIMGPAPRHPERVRSDVPLSPLERELARQLRQPDPPDEHRPHRPPSGSTH</sequence>
<proteinExistence type="predicted"/>
<protein>
    <submittedName>
        <fullName evidence="2">Uncharacterized protein</fullName>
    </submittedName>
</protein>
<dbReference type="EMBL" id="LC006086">
    <property type="protein sequence ID" value="BAQ21963.1"/>
    <property type="molecule type" value="Genomic_DNA"/>
</dbReference>
<organism evidence="2">
    <name type="scientific">Streptomyces versipellis</name>
    <dbReference type="NCBI Taxonomy" id="67375"/>
    <lineage>
        <taxon>Bacteria</taxon>
        <taxon>Bacillati</taxon>
        <taxon>Actinomycetota</taxon>
        <taxon>Actinomycetes</taxon>
        <taxon>Kitasatosporales</taxon>
        <taxon>Streptomycetaceae</taxon>
        <taxon>Streptomyces</taxon>
    </lineage>
</organism>
<name>A0A0B6VLR8_9ACTN</name>
<gene>
    <name evidence="2" type="primary">vstQ</name>
</gene>
<feature type="region of interest" description="Disordered" evidence="1">
    <location>
        <begin position="40"/>
        <end position="86"/>
    </location>
</feature>
<evidence type="ECO:0000313" key="2">
    <source>
        <dbReference type="EMBL" id="BAQ21963.1"/>
    </source>
</evidence>
<dbReference type="AlphaFoldDB" id="A0A0B6VLR8"/>
<evidence type="ECO:0000256" key="1">
    <source>
        <dbReference type="SAM" id="MobiDB-lite"/>
    </source>
</evidence>
<dbReference type="Pfam" id="PF19534">
    <property type="entry name" value="DUF6059"/>
    <property type="match status" value="1"/>
</dbReference>